<organism evidence="2 3">
    <name type="scientific">Prorocentrum cordatum</name>
    <dbReference type="NCBI Taxonomy" id="2364126"/>
    <lineage>
        <taxon>Eukaryota</taxon>
        <taxon>Sar</taxon>
        <taxon>Alveolata</taxon>
        <taxon>Dinophyceae</taxon>
        <taxon>Prorocentrales</taxon>
        <taxon>Prorocentraceae</taxon>
        <taxon>Prorocentrum</taxon>
    </lineage>
</organism>
<proteinExistence type="predicted"/>
<reference evidence="2" key="1">
    <citation type="submission" date="2023-10" db="EMBL/GenBank/DDBJ databases">
        <authorList>
            <person name="Chen Y."/>
            <person name="Shah S."/>
            <person name="Dougan E. K."/>
            <person name="Thang M."/>
            <person name="Chan C."/>
        </authorList>
    </citation>
    <scope>NUCLEOTIDE SEQUENCE [LARGE SCALE GENOMIC DNA]</scope>
</reference>
<dbReference type="Proteomes" id="UP001189429">
    <property type="component" value="Unassembled WGS sequence"/>
</dbReference>
<feature type="non-terminal residue" evidence="2">
    <location>
        <position position="1"/>
    </location>
</feature>
<sequence>SELPLGGSLGPKTLTVGGQESTRHIELVCLESVEAWVARVPLSPPRRSPRRLCRTALGGNGRTVLGKGGGGRGGGRRRGGGQKNKEEVKVAPAGSAQNSLMLAASSGCPAASGRNRHGVDVSGLTYIGSLGQVGRSGSSTPATPARVQAARLLVVVDHHHFLGLAHGLDSIRLPVPADEFRQLPAPQLVGVLPLPPPPLVAAQGRFAPP</sequence>
<dbReference type="EMBL" id="CAUYUJ010021177">
    <property type="protein sequence ID" value="CAK0903177.1"/>
    <property type="molecule type" value="Genomic_DNA"/>
</dbReference>
<name>A0ABN9XT71_9DINO</name>
<evidence type="ECO:0000313" key="3">
    <source>
        <dbReference type="Proteomes" id="UP001189429"/>
    </source>
</evidence>
<protein>
    <submittedName>
        <fullName evidence="2">Uncharacterized protein</fullName>
    </submittedName>
</protein>
<feature type="region of interest" description="Disordered" evidence="1">
    <location>
        <begin position="44"/>
        <end position="88"/>
    </location>
</feature>
<feature type="compositionally biased region" description="Gly residues" evidence="1">
    <location>
        <begin position="58"/>
        <end position="73"/>
    </location>
</feature>
<keyword evidence="3" id="KW-1185">Reference proteome</keyword>
<accession>A0ABN9XT71</accession>
<gene>
    <name evidence="2" type="ORF">PCOR1329_LOCUS79555</name>
</gene>
<evidence type="ECO:0000256" key="1">
    <source>
        <dbReference type="SAM" id="MobiDB-lite"/>
    </source>
</evidence>
<evidence type="ECO:0000313" key="2">
    <source>
        <dbReference type="EMBL" id="CAK0903177.1"/>
    </source>
</evidence>
<comment type="caution">
    <text evidence="2">The sequence shown here is derived from an EMBL/GenBank/DDBJ whole genome shotgun (WGS) entry which is preliminary data.</text>
</comment>